<evidence type="ECO:0000256" key="4">
    <source>
        <dbReference type="ARBA" id="ARBA00023167"/>
    </source>
</evidence>
<dbReference type="SMART" id="SM01007">
    <property type="entry name" value="Aldolase_II"/>
    <property type="match status" value="1"/>
</dbReference>
<dbReference type="AlphaFoldDB" id="A0AAW9QU91"/>
<protein>
    <recommendedName>
        <fullName evidence="6">Methylthioribulose-1-phosphate dehydratase</fullName>
        <shortName evidence="6">MTRu-1-P dehydratase</shortName>
        <ecNumber evidence="6">4.2.1.109</ecNumber>
    </recommendedName>
</protein>
<evidence type="ECO:0000259" key="7">
    <source>
        <dbReference type="SMART" id="SM01007"/>
    </source>
</evidence>
<dbReference type="SUPFAM" id="SSF53639">
    <property type="entry name" value="AraD/HMP-PK domain-like"/>
    <property type="match status" value="1"/>
</dbReference>
<dbReference type="NCBIfam" id="TIGR03328">
    <property type="entry name" value="salvage_mtnB"/>
    <property type="match status" value="1"/>
</dbReference>
<dbReference type="RefSeq" id="WP_332863592.1">
    <property type="nucleotide sequence ID" value="NZ_JBAFSM010000004.1"/>
</dbReference>
<comment type="caution">
    <text evidence="8">The sequence shown here is derived from an EMBL/GenBank/DDBJ whole genome shotgun (WGS) entry which is preliminary data.</text>
</comment>
<comment type="pathway">
    <text evidence="6">Amino-acid biosynthesis; L-methionine biosynthesis via salvage pathway; L-methionine from S-methyl-5-thio-alpha-D-ribose 1-phosphate: step 2/6.</text>
</comment>
<reference evidence="8 9" key="1">
    <citation type="submission" date="2024-01" db="EMBL/GenBank/DDBJ databases">
        <title>Genomic insights into the taxonomy and metabolism of the cyanobacterium Pannus brasiliensis CCIBt3594.</title>
        <authorList>
            <person name="Machado M."/>
            <person name="Botero N.B."/>
            <person name="Andreote A.P.D."/>
            <person name="Feitosa A.M.T."/>
            <person name="Popin R."/>
            <person name="Sivonen K."/>
            <person name="Fiore M.F."/>
        </authorList>
    </citation>
    <scope>NUCLEOTIDE SEQUENCE [LARGE SCALE GENOMIC DNA]</scope>
    <source>
        <strain evidence="8 9">CCIBt3594</strain>
    </source>
</reference>
<evidence type="ECO:0000313" key="8">
    <source>
        <dbReference type="EMBL" id="MEG3436139.1"/>
    </source>
</evidence>
<dbReference type="HAMAP" id="MF_01677">
    <property type="entry name" value="Salvage_MtnB"/>
    <property type="match status" value="1"/>
</dbReference>
<keyword evidence="1 6" id="KW-0028">Amino-acid biosynthesis</keyword>
<keyword evidence="9" id="KW-1185">Reference proteome</keyword>
<feature type="domain" description="Class II aldolase/adducin N-terminal" evidence="7">
    <location>
        <begin position="6"/>
        <end position="199"/>
    </location>
</feature>
<evidence type="ECO:0000256" key="1">
    <source>
        <dbReference type="ARBA" id="ARBA00022605"/>
    </source>
</evidence>
<dbReference type="InterPro" id="IPR036409">
    <property type="entry name" value="Aldolase_II/adducin_N_sf"/>
</dbReference>
<accession>A0AAW9QU91</accession>
<dbReference type="InterPro" id="IPR017714">
    <property type="entry name" value="MethylthioRu-1-P_deHdtase_MtnB"/>
</dbReference>
<keyword evidence="4 6" id="KW-0486">Methionine biosynthesis</keyword>
<dbReference type="EMBL" id="JBAFSM010000004">
    <property type="protein sequence ID" value="MEG3436139.1"/>
    <property type="molecule type" value="Genomic_DNA"/>
</dbReference>
<dbReference type="GO" id="GO:0008270">
    <property type="term" value="F:zinc ion binding"/>
    <property type="evidence" value="ECO:0007669"/>
    <property type="project" value="UniProtKB-UniRule"/>
</dbReference>
<dbReference type="Proteomes" id="UP001328733">
    <property type="component" value="Unassembled WGS sequence"/>
</dbReference>
<proteinExistence type="inferred from homology"/>
<dbReference type="EC" id="4.2.1.109" evidence="6"/>
<comment type="cofactor">
    <cofactor evidence="6">
        <name>Zn(2+)</name>
        <dbReference type="ChEBI" id="CHEBI:29105"/>
    </cofactor>
    <text evidence="6">Binds 1 zinc ion per subunit.</text>
</comment>
<feature type="binding site" evidence="6">
    <location>
        <position position="97"/>
    </location>
    <ligand>
        <name>Zn(2+)</name>
        <dbReference type="ChEBI" id="CHEBI:29105"/>
    </ligand>
</feature>
<dbReference type="Pfam" id="PF00596">
    <property type="entry name" value="Aldolase_II"/>
    <property type="match status" value="1"/>
</dbReference>
<feature type="binding site" evidence="6">
    <location>
        <position position="99"/>
    </location>
    <ligand>
        <name>Zn(2+)</name>
        <dbReference type="ChEBI" id="CHEBI:29105"/>
    </ligand>
</feature>
<comment type="catalytic activity">
    <reaction evidence="6">
        <text>5-(methylsulfanyl)-D-ribulose 1-phosphate = 5-methylsulfanyl-2,3-dioxopentyl phosphate + H2O</text>
        <dbReference type="Rhea" id="RHEA:15549"/>
        <dbReference type="ChEBI" id="CHEBI:15377"/>
        <dbReference type="ChEBI" id="CHEBI:58548"/>
        <dbReference type="ChEBI" id="CHEBI:58828"/>
        <dbReference type="EC" id="4.2.1.109"/>
    </reaction>
</comment>
<dbReference type="GO" id="GO:0046570">
    <property type="term" value="F:methylthioribulose 1-phosphate dehydratase activity"/>
    <property type="evidence" value="ECO:0007669"/>
    <property type="project" value="UniProtKB-UniRule"/>
</dbReference>
<dbReference type="GO" id="GO:0005737">
    <property type="term" value="C:cytoplasm"/>
    <property type="evidence" value="ECO:0007669"/>
    <property type="project" value="UniProtKB-UniRule"/>
</dbReference>
<keyword evidence="5 6" id="KW-0456">Lyase</keyword>
<comment type="similarity">
    <text evidence="6">Belongs to the aldolase class II family. MtnB subfamily.</text>
</comment>
<evidence type="ECO:0000256" key="5">
    <source>
        <dbReference type="ARBA" id="ARBA00023239"/>
    </source>
</evidence>
<comment type="function">
    <text evidence="6">Catalyzes the dehydration of methylthioribulose-1-phosphate (MTRu-1-P) into 2,3-diketo-5-methylthiopentyl-1-phosphate (DK-MTP-1-P).</text>
</comment>
<dbReference type="InterPro" id="IPR001303">
    <property type="entry name" value="Aldolase_II/adducin_N"/>
</dbReference>
<gene>
    <name evidence="6 8" type="primary">mtnB</name>
    <name evidence="8" type="ORF">V0288_03325</name>
</gene>
<organism evidence="8 9">
    <name type="scientific">Pannus brasiliensis CCIBt3594</name>
    <dbReference type="NCBI Taxonomy" id="1427578"/>
    <lineage>
        <taxon>Bacteria</taxon>
        <taxon>Bacillati</taxon>
        <taxon>Cyanobacteriota</taxon>
        <taxon>Cyanophyceae</taxon>
        <taxon>Oscillatoriophycideae</taxon>
        <taxon>Chroococcales</taxon>
        <taxon>Microcystaceae</taxon>
        <taxon>Pannus</taxon>
    </lineage>
</organism>
<evidence type="ECO:0000256" key="2">
    <source>
        <dbReference type="ARBA" id="ARBA00022723"/>
    </source>
</evidence>
<keyword evidence="2 6" id="KW-0479">Metal-binding</keyword>
<evidence type="ECO:0000256" key="6">
    <source>
        <dbReference type="HAMAP-Rule" id="MF_01677"/>
    </source>
</evidence>
<dbReference type="PANTHER" id="PTHR10640:SF7">
    <property type="entry name" value="METHYLTHIORIBULOSE-1-PHOSPHATE DEHYDRATASE"/>
    <property type="match status" value="1"/>
</dbReference>
<dbReference type="PANTHER" id="PTHR10640">
    <property type="entry name" value="METHYLTHIORIBULOSE-1-PHOSPHATE DEHYDRATASE"/>
    <property type="match status" value="1"/>
</dbReference>
<evidence type="ECO:0000256" key="3">
    <source>
        <dbReference type="ARBA" id="ARBA00022833"/>
    </source>
</evidence>
<dbReference type="GO" id="GO:0019509">
    <property type="term" value="P:L-methionine salvage from methylthioadenosine"/>
    <property type="evidence" value="ECO:0007669"/>
    <property type="project" value="UniProtKB-UniRule"/>
</dbReference>
<evidence type="ECO:0000313" key="9">
    <source>
        <dbReference type="Proteomes" id="UP001328733"/>
    </source>
</evidence>
<keyword evidence="3 6" id="KW-0862">Zinc</keyword>
<sequence>MNDPRLALIDASRRFHQLGWMLGTAGNLSAKAIEDEGSFWITASGKSKGRLEKKDFVRIDRSGNVVETGHPENRPSAETSIHQAIYSLFPDARACYHVHSIEANLASRFTDGENLPLPPLEMIKGLGVWVENPRVSMPVFRNHLDVPKIAREIEARFQVSPPEVPALLIVDHGVTVWGKSTEIAENYLELVEYIFRYTVAERQLARKG</sequence>
<name>A0AAW9QU91_9CHRO</name>
<dbReference type="Gene3D" id="3.40.225.10">
    <property type="entry name" value="Class II aldolase/adducin N-terminal domain"/>
    <property type="match status" value="1"/>
</dbReference>